<reference evidence="4 5" key="1">
    <citation type="submission" date="2016-10" db="EMBL/GenBank/DDBJ databases">
        <authorList>
            <person name="de Groot N.N."/>
        </authorList>
    </citation>
    <scope>NUCLEOTIDE SEQUENCE [LARGE SCALE GENOMIC DNA]</scope>
    <source>
        <strain evidence="4 5">DSM 1283</strain>
    </source>
</reference>
<evidence type="ECO:0000256" key="1">
    <source>
        <dbReference type="ARBA" id="ARBA00022723"/>
    </source>
</evidence>
<dbReference type="InterPro" id="IPR008972">
    <property type="entry name" value="Cupredoxin"/>
</dbReference>
<dbReference type="Pfam" id="PF00403">
    <property type="entry name" value="HMA"/>
    <property type="match status" value="1"/>
</dbReference>
<feature type="transmembrane region" description="Helical" evidence="2">
    <location>
        <begin position="254"/>
        <end position="275"/>
    </location>
</feature>
<evidence type="ECO:0000259" key="3">
    <source>
        <dbReference type="PROSITE" id="PS50846"/>
    </source>
</evidence>
<evidence type="ECO:0000313" key="5">
    <source>
        <dbReference type="Proteomes" id="UP000198806"/>
    </source>
</evidence>
<feature type="transmembrane region" description="Helical" evidence="2">
    <location>
        <begin position="130"/>
        <end position="155"/>
    </location>
</feature>
<sequence>MKENKSLTILGMSCAHCELTIENGLSKLNGIGNINASYGKGKVFFTYDNKVVGLDEIKNTINKLGYKVVEETNKIPGGNKDAKESNVEELTGNSQSLYILIILIGGYIILKRLGLLNFTNFFPRIQSNMGYGMMFVIGLLTSLHCVAMCGGINLAQSANASKKGASAIYPNLLYNLGRVISYTLIGGIVGALGSVISLGGGFRGAVAIFAGVFMMIMGLNMMNVFPALRRFTIKMPKFLGRKIGKKKTESHSSFYIGLLNGLMPCGPLQSMQLFALSTGSFFYGALSMFLFSLGTVPLMFGLGALSSKLNKKFTDKMMSICAVLVVVLGIGMLSNGLALSGVALPFQNSSGQSMTAQIEGGIQTIITPLDFGTYPQITVKKGIPVKWIIQAEKGKINGCNNELIIPKYGLEIELHEGENVIEFTPTEAGQIGYSCWMGMIRSSITVVE</sequence>
<keyword evidence="2" id="KW-0472">Membrane</keyword>
<dbReference type="PROSITE" id="PS01047">
    <property type="entry name" value="HMA_1"/>
    <property type="match status" value="1"/>
</dbReference>
<dbReference type="SUPFAM" id="SSF55008">
    <property type="entry name" value="HMA, heavy metal-associated domain"/>
    <property type="match status" value="1"/>
</dbReference>
<proteinExistence type="predicted"/>
<dbReference type="CDD" id="cd00371">
    <property type="entry name" value="HMA"/>
    <property type="match status" value="1"/>
</dbReference>
<dbReference type="RefSeq" id="WP_091684712.1">
    <property type="nucleotide sequence ID" value="NZ_BAABFM010000026.1"/>
</dbReference>
<dbReference type="Gene3D" id="3.30.70.100">
    <property type="match status" value="1"/>
</dbReference>
<feature type="transmembrane region" description="Helical" evidence="2">
    <location>
        <begin position="205"/>
        <end position="228"/>
    </location>
</feature>
<dbReference type="InterPro" id="IPR017969">
    <property type="entry name" value="Heavy-metal-associated_CS"/>
</dbReference>
<evidence type="ECO:0000313" key="4">
    <source>
        <dbReference type="EMBL" id="SFN95644.1"/>
    </source>
</evidence>
<gene>
    <name evidence="4" type="ORF">SAMN04489757_10564</name>
</gene>
<organism evidence="4 5">
    <name type="scientific">Anaerocolumna aminovalerica</name>
    <dbReference type="NCBI Taxonomy" id="1527"/>
    <lineage>
        <taxon>Bacteria</taxon>
        <taxon>Bacillati</taxon>
        <taxon>Bacillota</taxon>
        <taxon>Clostridia</taxon>
        <taxon>Lachnospirales</taxon>
        <taxon>Lachnospiraceae</taxon>
        <taxon>Anaerocolumna</taxon>
    </lineage>
</organism>
<dbReference type="GO" id="GO:0046872">
    <property type="term" value="F:metal ion binding"/>
    <property type="evidence" value="ECO:0007669"/>
    <property type="project" value="UniProtKB-KW"/>
</dbReference>
<dbReference type="InterPro" id="IPR039447">
    <property type="entry name" value="UreH-like_TM_dom"/>
</dbReference>
<dbReference type="PANTHER" id="PTHR42208">
    <property type="entry name" value="HEAVY METAL TRANSPORTER-RELATED"/>
    <property type="match status" value="1"/>
</dbReference>
<feature type="transmembrane region" description="Helical" evidence="2">
    <location>
        <begin position="176"/>
        <end position="199"/>
    </location>
</feature>
<evidence type="ECO:0000256" key="2">
    <source>
        <dbReference type="SAM" id="Phobius"/>
    </source>
</evidence>
<dbReference type="STRING" id="1527.SAMN04489757_10564"/>
<dbReference type="Gene3D" id="2.60.40.420">
    <property type="entry name" value="Cupredoxins - blue copper proteins"/>
    <property type="match status" value="1"/>
</dbReference>
<protein>
    <submittedName>
        <fullName evidence="4">Sulfite exporter TauE/SafE</fullName>
    </submittedName>
</protein>
<keyword evidence="2" id="KW-0812">Transmembrane</keyword>
<dbReference type="OrthoDB" id="9800141at2"/>
<dbReference type="AlphaFoldDB" id="A0A1I5D8Q3"/>
<feature type="domain" description="HMA" evidence="3">
    <location>
        <begin position="3"/>
        <end position="69"/>
    </location>
</feature>
<dbReference type="PANTHER" id="PTHR42208:SF1">
    <property type="entry name" value="HEAVY METAL TRANSPORTER"/>
    <property type="match status" value="1"/>
</dbReference>
<name>A0A1I5D8Q3_9FIRM</name>
<dbReference type="InterPro" id="IPR036163">
    <property type="entry name" value="HMA_dom_sf"/>
</dbReference>
<dbReference type="Proteomes" id="UP000198806">
    <property type="component" value="Unassembled WGS sequence"/>
</dbReference>
<accession>A0A1I5D8Q3</accession>
<keyword evidence="5" id="KW-1185">Reference proteome</keyword>
<dbReference type="PROSITE" id="PS50846">
    <property type="entry name" value="HMA_2"/>
    <property type="match status" value="1"/>
</dbReference>
<feature type="transmembrane region" description="Helical" evidence="2">
    <location>
        <begin position="90"/>
        <end position="110"/>
    </location>
</feature>
<feature type="transmembrane region" description="Helical" evidence="2">
    <location>
        <begin position="281"/>
        <end position="305"/>
    </location>
</feature>
<dbReference type="Pfam" id="PF13386">
    <property type="entry name" value="DsbD_2"/>
    <property type="match status" value="1"/>
</dbReference>
<keyword evidence="1" id="KW-0479">Metal-binding</keyword>
<feature type="transmembrane region" description="Helical" evidence="2">
    <location>
        <begin position="317"/>
        <end position="344"/>
    </location>
</feature>
<dbReference type="InterPro" id="IPR006121">
    <property type="entry name" value="HMA_dom"/>
</dbReference>
<keyword evidence="2" id="KW-1133">Transmembrane helix</keyword>
<dbReference type="EMBL" id="FOWD01000005">
    <property type="protein sequence ID" value="SFN95644.1"/>
    <property type="molecule type" value="Genomic_DNA"/>
</dbReference>